<evidence type="ECO:0000313" key="1">
    <source>
        <dbReference type="EMBL" id="TGO02751.1"/>
    </source>
</evidence>
<sequence>MLGNHASDATKTKRNGIKFAVVRKDLSVDLEPLNSNLNENINGAMEALASCTKRPLEEPCEGKPSRKQRF</sequence>
<name>A0A4E0R288_9GAMM</name>
<dbReference type="AlphaFoldDB" id="A0A4E0R288"/>
<keyword evidence="2" id="KW-1185">Reference proteome</keyword>
<dbReference type="Proteomes" id="UP000030428">
    <property type="component" value="Unassembled WGS sequence"/>
</dbReference>
<gene>
    <name evidence="1" type="ORF">PN36_19590</name>
</gene>
<evidence type="ECO:0000313" key="2">
    <source>
        <dbReference type="Proteomes" id="UP000030428"/>
    </source>
</evidence>
<accession>A0A4E0R288</accession>
<comment type="caution">
    <text evidence="1">The sequence shown here is derived from an EMBL/GenBank/DDBJ whole genome shotgun (WGS) entry which is preliminary data.</text>
</comment>
<dbReference type="EMBL" id="JSZA02000082">
    <property type="protein sequence ID" value="TGO02751.1"/>
    <property type="molecule type" value="Genomic_DNA"/>
</dbReference>
<proteinExistence type="predicted"/>
<reference evidence="1 2" key="1">
    <citation type="journal article" date="2016" name="Front. Microbiol.">
        <title>Single-Cell (Meta-)Genomics of a Dimorphic Candidatus Thiomargarita nelsonii Reveals Genomic Plasticity.</title>
        <authorList>
            <person name="Flood B.E."/>
            <person name="Fliss P."/>
            <person name="Jones D.S."/>
            <person name="Dick G.J."/>
            <person name="Jain S."/>
            <person name="Kaster A.K."/>
            <person name="Winkel M."/>
            <person name="Mussmann M."/>
            <person name="Bailey J."/>
        </authorList>
    </citation>
    <scope>NUCLEOTIDE SEQUENCE [LARGE SCALE GENOMIC DNA]</scope>
    <source>
        <strain evidence="1">Hydrate Ridge</strain>
    </source>
</reference>
<protein>
    <submittedName>
        <fullName evidence="1">Uncharacterized protein</fullName>
    </submittedName>
</protein>
<organism evidence="1 2">
    <name type="scientific">Candidatus Thiomargarita nelsonii</name>
    <dbReference type="NCBI Taxonomy" id="1003181"/>
    <lineage>
        <taxon>Bacteria</taxon>
        <taxon>Pseudomonadati</taxon>
        <taxon>Pseudomonadota</taxon>
        <taxon>Gammaproteobacteria</taxon>
        <taxon>Thiotrichales</taxon>
        <taxon>Thiotrichaceae</taxon>
        <taxon>Thiomargarita</taxon>
    </lineage>
</organism>